<name>A0A835WV30_9CHLO</name>
<reference evidence="2" key="1">
    <citation type="journal article" date="2020" name="bioRxiv">
        <title>Comparative genomics of Chlamydomonas.</title>
        <authorList>
            <person name="Craig R.J."/>
            <person name="Hasan A.R."/>
            <person name="Ness R.W."/>
            <person name="Keightley P.D."/>
        </authorList>
    </citation>
    <scope>NUCLEOTIDE SEQUENCE</scope>
    <source>
        <strain evidence="2">CCAP 11/173</strain>
    </source>
</reference>
<accession>A0A835WV30</accession>
<organism evidence="2 3">
    <name type="scientific">Chlamydomonas schloesseri</name>
    <dbReference type="NCBI Taxonomy" id="2026947"/>
    <lineage>
        <taxon>Eukaryota</taxon>
        <taxon>Viridiplantae</taxon>
        <taxon>Chlorophyta</taxon>
        <taxon>core chlorophytes</taxon>
        <taxon>Chlorophyceae</taxon>
        <taxon>CS clade</taxon>
        <taxon>Chlamydomonadales</taxon>
        <taxon>Chlamydomonadaceae</taxon>
        <taxon>Chlamydomonas</taxon>
    </lineage>
</organism>
<dbReference type="AlphaFoldDB" id="A0A835WV30"/>
<dbReference type="Proteomes" id="UP000613740">
    <property type="component" value="Unassembled WGS sequence"/>
</dbReference>
<feature type="region of interest" description="Disordered" evidence="1">
    <location>
        <begin position="453"/>
        <end position="489"/>
    </location>
</feature>
<comment type="caution">
    <text evidence="2">The sequence shown here is derived from an EMBL/GenBank/DDBJ whole genome shotgun (WGS) entry which is preliminary data.</text>
</comment>
<dbReference type="EMBL" id="JAEHOD010000001">
    <property type="protein sequence ID" value="KAG2454843.1"/>
    <property type="molecule type" value="Genomic_DNA"/>
</dbReference>
<feature type="compositionally biased region" description="Polar residues" evidence="1">
    <location>
        <begin position="19"/>
        <end position="31"/>
    </location>
</feature>
<sequence length="500" mass="51733">MRSKRRPEVPTRAAAGLGINTSSKDAGSDNNAGTCRVGGSWAGEQESGAVAAAGQYATAPSGHDFEVVWDLLLEPDDEGAEWEASLSPRERQLLARADPGLLASRAATAMAHFPTVPRAMRRLLRQLPGTLLAGGTFRAAVQLPLMVIAEALGCSLLAAVVMCAEEPRLMQVPVAQLQAARAALKTAMQARRRGTKGLVAAAAATALLRLRPSLALLPAEVLLGRAQALALLPDWRVLAELGGGELNRWLNQDPATTNANCCSSTYHRNSSNTGAGALPGMLSGAGSSAGGAGTGVSFSNVVSAAALNPDPDAESAGASVFAKGCDEAPSLQAALAVLEVPRLAAAMSAPIDVMLRLLWLLRKRGSCEYAATVLRLRCRYNDAKAALDCAETWPRDASAGALAAADLEPSIADKVAWLLKTRKAWDQDAVGFVAWLERMDVIATAGDVDMESASGSGSTAAHSGTGSDGAQGARFAARRRSSAGGGSGSRSFWRMALEGL</sequence>
<feature type="compositionally biased region" description="Low complexity" evidence="1">
    <location>
        <begin position="453"/>
        <end position="475"/>
    </location>
</feature>
<proteinExistence type="predicted"/>
<evidence type="ECO:0000256" key="1">
    <source>
        <dbReference type="SAM" id="MobiDB-lite"/>
    </source>
</evidence>
<dbReference type="OrthoDB" id="10517391at2759"/>
<keyword evidence="3" id="KW-1185">Reference proteome</keyword>
<protein>
    <submittedName>
        <fullName evidence="2">Uncharacterized protein</fullName>
    </submittedName>
</protein>
<feature type="region of interest" description="Disordered" evidence="1">
    <location>
        <begin position="1"/>
        <end position="31"/>
    </location>
</feature>
<gene>
    <name evidence="2" type="ORF">HYH02_000675</name>
</gene>
<evidence type="ECO:0000313" key="2">
    <source>
        <dbReference type="EMBL" id="KAG2454843.1"/>
    </source>
</evidence>
<evidence type="ECO:0000313" key="3">
    <source>
        <dbReference type="Proteomes" id="UP000613740"/>
    </source>
</evidence>